<accession>A0ACB6RGE5</accession>
<sequence length="595" mass="68451">MWKTRPSQAFWGLKHHEIRHGNHETVGSIPGHHLSLPTQTHTVQQPGVPLSNKTSGLAEDRPQRVRAGHHENGNRDSYFTGKPCSKMSLSSRPTPSVGSLLSHVKLLPLALKANRIKVLIENYQVKQENVQDLYLKLDPPYDDSDVDGLDEISEERGTAKKEVRFDAPSSLYAREVSDETYKLERRRRTGSRLHLKWFKGRLVCCFDGNHRSHLEKVEANPSCHHPMQANFDILTVNILKAFGNTSTVLKQSWRMANVDLGAQTTDRRSIELLREGKMTDHFNMIKYGHKGAECFMEERRMWATAFDACLAIALVFDAKRFLKSKSEGPFQELQQNSSENALAIHLLVVKRKYSNKLRSPRKLQYGMVKLSSNLNTKDLIYWIFHMTYSMICYQNLIHRTKPTPTTWVGEAPGMAIPNTELGSPLDLYIDFRVEIPLGRSHSKLTDPARPDYRIPCQRHESSPRITKLPVPCPADVCNMCFLLDGRERCWNFQFIPKGMLYSEYSVYHQSLRLDPRKGTFRSQVFVAKYLVFAIGKHTKDMRGLSEGCDVLYRNKTVRLEADFRRGFVFNLNFLEELNEKRLEWTSTGNNCYLSM</sequence>
<comment type="caution">
    <text evidence="1">The sequence shown here is derived from an EMBL/GenBank/DDBJ whole genome shotgun (WGS) entry which is preliminary data.</text>
</comment>
<reference evidence="1" key="1">
    <citation type="journal article" date="2020" name="Stud. Mycol.">
        <title>101 Dothideomycetes genomes: a test case for predicting lifestyles and emergence of pathogens.</title>
        <authorList>
            <person name="Haridas S."/>
            <person name="Albert R."/>
            <person name="Binder M."/>
            <person name="Bloem J."/>
            <person name="Labutti K."/>
            <person name="Salamov A."/>
            <person name="Andreopoulos B."/>
            <person name="Baker S."/>
            <person name="Barry K."/>
            <person name="Bills G."/>
            <person name="Bluhm B."/>
            <person name="Cannon C."/>
            <person name="Castanera R."/>
            <person name="Culley D."/>
            <person name="Daum C."/>
            <person name="Ezra D."/>
            <person name="Gonzalez J."/>
            <person name="Henrissat B."/>
            <person name="Kuo A."/>
            <person name="Liang C."/>
            <person name="Lipzen A."/>
            <person name="Lutzoni F."/>
            <person name="Magnuson J."/>
            <person name="Mondo S."/>
            <person name="Nolan M."/>
            <person name="Ohm R."/>
            <person name="Pangilinan J."/>
            <person name="Park H.-J."/>
            <person name="Ramirez L."/>
            <person name="Alfaro M."/>
            <person name="Sun H."/>
            <person name="Tritt A."/>
            <person name="Yoshinaga Y."/>
            <person name="Zwiers L.-H."/>
            <person name="Turgeon B."/>
            <person name="Goodwin S."/>
            <person name="Spatafora J."/>
            <person name="Crous P."/>
            <person name="Grigoriev I."/>
        </authorList>
    </citation>
    <scope>NUCLEOTIDE SEQUENCE</scope>
    <source>
        <strain evidence="1">ATCC 200398</strain>
    </source>
</reference>
<gene>
    <name evidence="1" type="ORF">BDR25DRAFT_347755</name>
</gene>
<dbReference type="EMBL" id="MU003492">
    <property type="protein sequence ID" value="KAF2477382.1"/>
    <property type="molecule type" value="Genomic_DNA"/>
</dbReference>
<protein>
    <submittedName>
        <fullName evidence="1">Uncharacterized protein</fullName>
    </submittedName>
</protein>
<evidence type="ECO:0000313" key="2">
    <source>
        <dbReference type="Proteomes" id="UP000799755"/>
    </source>
</evidence>
<organism evidence="1 2">
    <name type="scientific">Lindgomyces ingoldianus</name>
    <dbReference type="NCBI Taxonomy" id="673940"/>
    <lineage>
        <taxon>Eukaryota</taxon>
        <taxon>Fungi</taxon>
        <taxon>Dikarya</taxon>
        <taxon>Ascomycota</taxon>
        <taxon>Pezizomycotina</taxon>
        <taxon>Dothideomycetes</taxon>
        <taxon>Pleosporomycetidae</taxon>
        <taxon>Pleosporales</taxon>
        <taxon>Lindgomycetaceae</taxon>
        <taxon>Lindgomyces</taxon>
    </lineage>
</organism>
<name>A0ACB6RGE5_9PLEO</name>
<evidence type="ECO:0000313" key="1">
    <source>
        <dbReference type="EMBL" id="KAF2477382.1"/>
    </source>
</evidence>
<dbReference type="Proteomes" id="UP000799755">
    <property type="component" value="Unassembled WGS sequence"/>
</dbReference>
<proteinExistence type="predicted"/>
<keyword evidence="2" id="KW-1185">Reference proteome</keyword>